<proteinExistence type="predicted"/>
<dbReference type="Proteomes" id="UP000502035">
    <property type="component" value="Chromosome"/>
</dbReference>
<evidence type="ECO:0000256" key="1">
    <source>
        <dbReference type="SAM" id="SignalP"/>
    </source>
</evidence>
<feature type="signal peptide" evidence="1">
    <location>
        <begin position="1"/>
        <end position="28"/>
    </location>
</feature>
<sequence length="479" mass="48190">MNLRRPVGLTLLSALCLTVASLTPAVGADSPSGPSSARSSSVGWTAVNSGPVDSLAEISTARTADGVVHAFYRQDGSIVHTALTSAGGVASHSTVVTPGSGVASIYPAMVTPSGGLRVVFGGLGEGPTGDGRAAEATSDASGSAWTLGTRALTKNNSVYAAYGLGATLLADGTPVTAVPALGSHAWRVGAIETTDPAARNTAPEDQSTTMADCCSYHTSLVSSGDDVFMAWYQNGGDASTSGIFVQQIHPSVGAIMKAPGSSVGDDSSAPDQTVAMVARPGGGVVVAYPLGYLDASVGLWEVGSTSATKVPGSVGADRISMSATPSGRLWLGWTTESGDTSFTRTGPTGFATGVPGDAGAPAGSDLRDLAINGSEDGAVLLVNDSATSRVHATVVDPALTLRSSKKKAKVGLVTKVKFKVTEGGKGVQGVKVKGGGFSCRTRATGVCVIKYEPRKKGKVVFKAAKGGYEPARLKLKVKG</sequence>
<dbReference type="EMBL" id="CP049866">
    <property type="protein sequence ID" value="QIK74866.1"/>
    <property type="molecule type" value="Genomic_DNA"/>
</dbReference>
<gene>
    <name evidence="2" type="ORF">G7071_04900</name>
</gene>
<evidence type="ECO:0000313" key="2">
    <source>
        <dbReference type="EMBL" id="QIK74866.1"/>
    </source>
</evidence>
<organism evidence="2 3">
    <name type="scientific">Nocardioides piscis</name>
    <dbReference type="NCBI Taxonomy" id="2714938"/>
    <lineage>
        <taxon>Bacteria</taxon>
        <taxon>Bacillati</taxon>
        <taxon>Actinomycetota</taxon>
        <taxon>Actinomycetes</taxon>
        <taxon>Propionibacteriales</taxon>
        <taxon>Nocardioidaceae</taxon>
        <taxon>Nocardioides</taxon>
    </lineage>
</organism>
<keyword evidence="1" id="KW-0732">Signal</keyword>
<dbReference type="KEGG" id="npi:G7071_04900"/>
<keyword evidence="3" id="KW-1185">Reference proteome</keyword>
<protein>
    <recommendedName>
        <fullName evidence="4">Bacterial Ig domain-containing protein</fullName>
    </recommendedName>
</protein>
<dbReference type="RefSeq" id="WP_166315618.1">
    <property type="nucleotide sequence ID" value="NZ_CP049866.1"/>
</dbReference>
<evidence type="ECO:0000313" key="3">
    <source>
        <dbReference type="Proteomes" id="UP000502035"/>
    </source>
</evidence>
<dbReference type="AlphaFoldDB" id="A0A6G7YDV8"/>
<evidence type="ECO:0008006" key="4">
    <source>
        <dbReference type="Google" id="ProtNLM"/>
    </source>
</evidence>
<reference evidence="2 3" key="1">
    <citation type="submission" date="2020-03" db="EMBL/GenBank/DDBJ databases">
        <title>Nocardioides sp. nov., isolated from fish.</title>
        <authorList>
            <person name="Hyun D.-W."/>
            <person name="Bae J.-W."/>
        </authorList>
    </citation>
    <scope>NUCLEOTIDE SEQUENCE [LARGE SCALE GENOMIC DNA]</scope>
    <source>
        <strain evidence="2 3">HDW12A</strain>
    </source>
</reference>
<name>A0A6G7YDV8_9ACTN</name>
<accession>A0A6G7YDV8</accession>
<feature type="chain" id="PRO_5026002593" description="Bacterial Ig domain-containing protein" evidence="1">
    <location>
        <begin position="29"/>
        <end position="479"/>
    </location>
</feature>